<comment type="caution">
    <text evidence="5">The sequence shown here is derived from an EMBL/GenBank/DDBJ whole genome shotgun (WGS) entry which is preliminary data.</text>
</comment>
<dbReference type="AlphaFoldDB" id="M0IMJ5"/>
<sequence>MWGTEWHSIDRRDARSPRPTTADCNMNDTNTLLIVGPKGTGGIDRYITEQRRYLADRMPVRLYTRYTAPKGDGLERATRMVLSSLYAVLLFPFQPRPDIVHVHSSHTYSFYRSAFFVLFSAYVWRVPVVLHIHGSSFDEFLATDSRLVRLLQSVVFDTVDDVIVLSEYWRTLVSELAGEEKVHVMANAVDPTDYDPTYPTDPVHLVFVSNLIERKGISEFLDAVEALADRPDLSFEVSIGGRGPFSDRAESVAATHDNVSYLGFISETEKQALISRGTVFVLPTYAEGLPIAMLEGMAGGNAIVSTPVGSIPEVITDDRGVLVTPGDADELTGALARLVSAPDEAVELGRTNRALIEDRYSWQSNADNLVAMYADAK</sequence>
<evidence type="ECO:0000256" key="2">
    <source>
        <dbReference type="ARBA" id="ARBA00022679"/>
    </source>
</evidence>
<dbReference type="SUPFAM" id="SSF53756">
    <property type="entry name" value="UDP-Glycosyltransferase/glycogen phosphorylase"/>
    <property type="match status" value="1"/>
</dbReference>
<evidence type="ECO:0000256" key="1">
    <source>
        <dbReference type="ARBA" id="ARBA00022676"/>
    </source>
</evidence>
<dbReference type="Pfam" id="PF13692">
    <property type="entry name" value="Glyco_trans_1_4"/>
    <property type="match status" value="1"/>
</dbReference>
<dbReference type="PANTHER" id="PTHR12526:SF510">
    <property type="entry name" value="D-INOSITOL 3-PHOSPHATE GLYCOSYLTRANSFERASE"/>
    <property type="match status" value="1"/>
</dbReference>
<feature type="compositionally biased region" description="Basic and acidic residues" evidence="3">
    <location>
        <begin position="7"/>
        <end position="16"/>
    </location>
</feature>
<dbReference type="GO" id="GO:0016757">
    <property type="term" value="F:glycosyltransferase activity"/>
    <property type="evidence" value="ECO:0007669"/>
    <property type="project" value="UniProtKB-KW"/>
</dbReference>
<organism evidence="5 6">
    <name type="scientific">Haloferax mucosum ATCC BAA-1512</name>
    <dbReference type="NCBI Taxonomy" id="662479"/>
    <lineage>
        <taxon>Archaea</taxon>
        <taxon>Methanobacteriati</taxon>
        <taxon>Methanobacteriota</taxon>
        <taxon>Stenosarchaea group</taxon>
        <taxon>Halobacteria</taxon>
        <taxon>Halobacteriales</taxon>
        <taxon>Haloferacaceae</taxon>
        <taxon>Haloferax</taxon>
    </lineage>
</organism>
<dbReference type="PATRIC" id="fig|662479.7.peg.438"/>
<feature type="domain" description="Glycosyltransferase subfamily 4-like N-terminal" evidence="4">
    <location>
        <begin position="41"/>
        <end position="187"/>
    </location>
</feature>
<dbReference type="Proteomes" id="UP000011550">
    <property type="component" value="Unassembled WGS sequence"/>
</dbReference>
<dbReference type="Pfam" id="PF13579">
    <property type="entry name" value="Glyco_trans_4_4"/>
    <property type="match status" value="1"/>
</dbReference>
<evidence type="ECO:0000313" key="6">
    <source>
        <dbReference type="Proteomes" id="UP000011550"/>
    </source>
</evidence>
<evidence type="ECO:0000259" key="4">
    <source>
        <dbReference type="Pfam" id="PF13579"/>
    </source>
</evidence>
<name>M0IMJ5_9EURY</name>
<dbReference type="Gene3D" id="3.40.50.2000">
    <property type="entry name" value="Glycogen Phosphorylase B"/>
    <property type="match status" value="2"/>
</dbReference>
<gene>
    <name evidence="5" type="ORF">C440_02123</name>
</gene>
<protein>
    <submittedName>
        <fullName evidence="5">LPS glycosyltransferase</fullName>
    </submittedName>
</protein>
<dbReference type="EMBL" id="AOLN01000004">
    <property type="protein sequence ID" value="ELZ98006.1"/>
    <property type="molecule type" value="Genomic_DNA"/>
</dbReference>
<keyword evidence="6" id="KW-1185">Reference proteome</keyword>
<evidence type="ECO:0000313" key="5">
    <source>
        <dbReference type="EMBL" id="ELZ98006.1"/>
    </source>
</evidence>
<reference evidence="5 6" key="1">
    <citation type="journal article" date="2014" name="PLoS Genet.">
        <title>Phylogenetically driven sequencing of extremely halophilic archaea reveals strategies for static and dynamic osmo-response.</title>
        <authorList>
            <person name="Becker E.A."/>
            <person name="Seitzer P.M."/>
            <person name="Tritt A."/>
            <person name="Larsen D."/>
            <person name="Krusor M."/>
            <person name="Yao A.I."/>
            <person name="Wu D."/>
            <person name="Madern D."/>
            <person name="Eisen J.A."/>
            <person name="Darling A.E."/>
            <person name="Facciotti M.T."/>
        </authorList>
    </citation>
    <scope>NUCLEOTIDE SEQUENCE [LARGE SCALE GENOMIC DNA]</scope>
    <source>
        <strain evidence="5 6">ATCC BAA-1512</strain>
    </source>
</reference>
<dbReference type="PANTHER" id="PTHR12526">
    <property type="entry name" value="GLYCOSYLTRANSFERASE"/>
    <property type="match status" value="1"/>
</dbReference>
<dbReference type="CDD" id="cd03801">
    <property type="entry name" value="GT4_PimA-like"/>
    <property type="match status" value="1"/>
</dbReference>
<proteinExistence type="predicted"/>
<feature type="region of interest" description="Disordered" evidence="3">
    <location>
        <begin position="1"/>
        <end position="22"/>
    </location>
</feature>
<accession>M0IMJ5</accession>
<evidence type="ECO:0000256" key="3">
    <source>
        <dbReference type="SAM" id="MobiDB-lite"/>
    </source>
</evidence>
<keyword evidence="1" id="KW-0328">Glycosyltransferase</keyword>
<keyword evidence="2 5" id="KW-0808">Transferase</keyword>
<dbReference type="InterPro" id="IPR028098">
    <property type="entry name" value="Glyco_trans_4-like_N"/>
</dbReference>
<dbReference type="STRING" id="662479.C440_02123"/>